<protein>
    <recommendedName>
        <fullName evidence="3">DUF3348 domain-containing protein</fullName>
    </recommendedName>
</protein>
<dbReference type="InterPro" id="IPR021783">
    <property type="entry name" value="DUF3348"/>
</dbReference>
<name>A0AA91DPR5_VARPD</name>
<evidence type="ECO:0000313" key="1">
    <source>
        <dbReference type="EMBL" id="OAK63124.1"/>
    </source>
</evidence>
<dbReference type="Pfam" id="PF11828">
    <property type="entry name" value="DUF3348"/>
    <property type="match status" value="1"/>
</dbReference>
<evidence type="ECO:0008006" key="3">
    <source>
        <dbReference type="Google" id="ProtNLM"/>
    </source>
</evidence>
<gene>
    <name evidence="1" type="ORF">A3K87_16875</name>
</gene>
<dbReference type="AlphaFoldDB" id="A0AA91DPR5"/>
<dbReference type="EMBL" id="LVHG01000047">
    <property type="protein sequence ID" value="OAK63124.1"/>
    <property type="molecule type" value="Genomic_DNA"/>
</dbReference>
<sequence length="239" mass="25626">MVQASRRTGFTGSPLVRLLSRLTDSDVGQPRQTTAERLSQWFGWTDDISLSAALNAGPASSLSSAKKASSSAEEAECARVRAALTKAIASDGAAPADATDFAPLRQRYLARQQAMEAGIGPLRSRLRTTLAGRSQAMAKLAAVDVVMEQVLAVQERSLLSGVPALLEKRFRRLRQAALEAQAEQATEPAADQTTPAPSAGAAWQDVFHTDLQDVLLAELDFRFQPVEGLLEALRMKQPG</sequence>
<accession>A0AA91DPR5</accession>
<dbReference type="Proteomes" id="UP000077852">
    <property type="component" value="Unassembled WGS sequence"/>
</dbReference>
<evidence type="ECO:0000313" key="2">
    <source>
        <dbReference type="Proteomes" id="UP000077852"/>
    </source>
</evidence>
<comment type="caution">
    <text evidence="1">The sequence shown here is derived from an EMBL/GenBank/DDBJ whole genome shotgun (WGS) entry which is preliminary data.</text>
</comment>
<organism evidence="1 2">
    <name type="scientific">Variovorax paradoxus</name>
    <dbReference type="NCBI Taxonomy" id="34073"/>
    <lineage>
        <taxon>Bacteria</taxon>
        <taxon>Pseudomonadati</taxon>
        <taxon>Pseudomonadota</taxon>
        <taxon>Betaproteobacteria</taxon>
        <taxon>Burkholderiales</taxon>
        <taxon>Comamonadaceae</taxon>
        <taxon>Variovorax</taxon>
    </lineage>
</organism>
<dbReference type="RefSeq" id="WP_081268295.1">
    <property type="nucleotide sequence ID" value="NZ_LVHG01000047.1"/>
</dbReference>
<proteinExistence type="predicted"/>
<reference evidence="1 2" key="1">
    <citation type="submission" date="2016-03" db="EMBL/GenBank/DDBJ databases">
        <title>Genome sequence of Variovorax paradoxus KB5.</title>
        <authorList>
            <person name="Jeong H."/>
            <person name="Hong C.E."/>
            <person name="Jo S.H."/>
            <person name="Park J.M."/>
        </authorList>
    </citation>
    <scope>NUCLEOTIDE SEQUENCE [LARGE SCALE GENOMIC DNA]</scope>
    <source>
        <strain evidence="1 2">KB5</strain>
    </source>
</reference>